<dbReference type="HAMAP" id="MF_00489">
    <property type="entry name" value="UPF0178"/>
    <property type="match status" value="1"/>
</dbReference>
<dbReference type="PANTHER" id="PTHR35146">
    <property type="entry name" value="UPF0178 PROTEIN YAII"/>
    <property type="match status" value="1"/>
</dbReference>
<sequence>MKETDNMRIFVDADGCPVVRQTEEVAIKYDVPVTLLCDTNHILQSDYSEVKVIGAGADAVDFALVNLCHEGDVVVTQDYGVAAMALGKKAYAIHQNGWLYTNENIDRLLMERHITKKARRASGKHHLKGPRKRLEDDDIKFKEALERLLASITD</sequence>
<dbReference type="InterPro" id="IPR003791">
    <property type="entry name" value="UPF0178"/>
</dbReference>
<reference evidence="3 4" key="1">
    <citation type="submission" date="2016-11" db="EMBL/GenBank/DDBJ databases">
        <authorList>
            <person name="Jaros S."/>
            <person name="Januszkiewicz K."/>
            <person name="Wedrychowicz H."/>
        </authorList>
    </citation>
    <scope>NUCLEOTIDE SEQUENCE [LARGE SCALE GENOMIC DNA]</scope>
    <source>
        <strain evidence="3 4">DSM 3074</strain>
    </source>
</reference>
<evidence type="ECO:0000313" key="3">
    <source>
        <dbReference type="EMBL" id="SHI65882.1"/>
    </source>
</evidence>
<dbReference type="EMBL" id="FQYW01000009">
    <property type="protein sequence ID" value="SHI65882.1"/>
    <property type="molecule type" value="Genomic_DNA"/>
</dbReference>
<evidence type="ECO:0000256" key="2">
    <source>
        <dbReference type="HAMAP-Rule" id="MF_00489"/>
    </source>
</evidence>
<protein>
    <recommendedName>
        <fullName evidence="2">UPF0178 protein SAMN02745671_01279</fullName>
    </recommendedName>
</protein>
<accession>A0A1M6CXX7</accession>
<comment type="similarity">
    <text evidence="1 2">Belongs to the UPF0178 family.</text>
</comment>
<dbReference type="Pfam" id="PF02639">
    <property type="entry name" value="DUF188"/>
    <property type="match status" value="1"/>
</dbReference>
<dbReference type="Proteomes" id="UP000191240">
    <property type="component" value="Unassembled WGS sequence"/>
</dbReference>
<proteinExistence type="inferred from homology"/>
<dbReference type="NCBIfam" id="NF001095">
    <property type="entry name" value="PRK00124.1"/>
    <property type="match status" value="1"/>
</dbReference>
<evidence type="ECO:0000256" key="1">
    <source>
        <dbReference type="ARBA" id="ARBA00008522"/>
    </source>
</evidence>
<dbReference type="RefSeq" id="WP_200810396.1">
    <property type="nucleotide sequence ID" value="NZ_FQYW01000009.1"/>
</dbReference>
<gene>
    <name evidence="3" type="ORF">SAMN02745671_01279</name>
</gene>
<evidence type="ECO:0000313" key="4">
    <source>
        <dbReference type="Proteomes" id="UP000191240"/>
    </source>
</evidence>
<name>A0A1M6CXX7_9FIRM</name>
<dbReference type="PANTHER" id="PTHR35146:SF1">
    <property type="entry name" value="UPF0178 PROTEIN YAII"/>
    <property type="match status" value="1"/>
</dbReference>
<organism evidence="3 4">
    <name type="scientific">Anaerovibrio lipolyticus DSM 3074</name>
    <dbReference type="NCBI Taxonomy" id="1120997"/>
    <lineage>
        <taxon>Bacteria</taxon>
        <taxon>Bacillati</taxon>
        <taxon>Bacillota</taxon>
        <taxon>Negativicutes</taxon>
        <taxon>Selenomonadales</taxon>
        <taxon>Selenomonadaceae</taxon>
        <taxon>Anaerovibrio</taxon>
    </lineage>
</organism>
<dbReference type="AlphaFoldDB" id="A0A1M6CXX7"/>